<dbReference type="Pfam" id="PF08275">
    <property type="entry name" value="DNAG_N"/>
    <property type="match status" value="1"/>
</dbReference>
<dbReference type="InterPro" id="IPR019475">
    <property type="entry name" value="DNA_primase_DnaB-bd"/>
</dbReference>
<keyword evidence="9" id="KW-0460">Magnesium</keyword>
<evidence type="ECO:0000256" key="1">
    <source>
        <dbReference type="ARBA" id="ARBA00022478"/>
    </source>
</evidence>
<comment type="domain">
    <text evidence="12">Contains an N-terminal zinc-binding domain, a central core domain that contains the primase activity, and a C-terminal DnaB-binding domain.</text>
</comment>
<reference evidence="16 17" key="1">
    <citation type="submission" date="2016-10" db="EMBL/GenBank/DDBJ databases">
        <authorList>
            <person name="de Groot N.N."/>
        </authorList>
    </citation>
    <scope>NUCLEOTIDE SEQUENCE [LARGE SCALE GENOMIC DNA]</scope>
    <source>
        <strain evidence="16 17">DSM 12130</strain>
    </source>
</reference>
<dbReference type="GO" id="GO:1990077">
    <property type="term" value="C:primosome complex"/>
    <property type="evidence" value="ECO:0007669"/>
    <property type="project" value="UniProtKB-KW"/>
</dbReference>
<dbReference type="InterPro" id="IPR006171">
    <property type="entry name" value="TOPRIM_dom"/>
</dbReference>
<dbReference type="CDD" id="cd03364">
    <property type="entry name" value="TOPRIM_DnaG_primases"/>
    <property type="match status" value="1"/>
</dbReference>
<dbReference type="Pfam" id="PF01807">
    <property type="entry name" value="Zn_ribbon_DnaG"/>
    <property type="match status" value="1"/>
</dbReference>
<comment type="subunit">
    <text evidence="12">Monomer. Interacts with DnaB.</text>
</comment>
<evidence type="ECO:0000256" key="11">
    <source>
        <dbReference type="ARBA" id="ARBA00023163"/>
    </source>
</evidence>
<dbReference type="InterPro" id="IPR030846">
    <property type="entry name" value="DnaG_bac"/>
</dbReference>
<evidence type="ECO:0000256" key="14">
    <source>
        <dbReference type="PIRSR" id="PIRSR002811-1"/>
    </source>
</evidence>
<dbReference type="Pfam" id="PF13155">
    <property type="entry name" value="Toprim_2"/>
    <property type="match status" value="1"/>
</dbReference>
<dbReference type="Proteomes" id="UP000199073">
    <property type="component" value="Unassembled WGS sequence"/>
</dbReference>
<keyword evidence="3 12" id="KW-0808">Transferase</keyword>
<evidence type="ECO:0000256" key="7">
    <source>
        <dbReference type="ARBA" id="ARBA00022771"/>
    </source>
</evidence>
<dbReference type="HAMAP" id="MF_00974">
    <property type="entry name" value="DNA_primase_DnaG"/>
    <property type="match status" value="1"/>
</dbReference>
<keyword evidence="4 12" id="KW-0548">Nucleotidyltransferase</keyword>
<dbReference type="STRING" id="91360.SAMN05660330_00320"/>
<dbReference type="AlphaFoldDB" id="A0A1H0JUA4"/>
<keyword evidence="8 12" id="KW-0862">Zinc</keyword>
<comment type="catalytic activity">
    <reaction evidence="12">
        <text>ssDNA + n NTP = ssDNA/pppN(pN)n-1 hybrid + (n-1) diphosphate.</text>
        <dbReference type="EC" id="2.7.7.101"/>
    </reaction>
</comment>
<dbReference type="Gene3D" id="1.10.860.10">
    <property type="entry name" value="DNAb Helicase, Chain A"/>
    <property type="match status" value="1"/>
</dbReference>
<dbReference type="Gene3D" id="3.90.980.10">
    <property type="entry name" value="DNA primase, catalytic core, N-terminal domain"/>
    <property type="match status" value="1"/>
</dbReference>
<evidence type="ECO:0000256" key="12">
    <source>
        <dbReference type="HAMAP-Rule" id="MF_00974"/>
    </source>
</evidence>
<gene>
    <name evidence="12" type="primary">dnaG</name>
    <name evidence="16" type="ORF">SAMN05660330_00320</name>
</gene>
<dbReference type="InterPro" id="IPR006295">
    <property type="entry name" value="DNA_primase_DnaG"/>
</dbReference>
<dbReference type="InterPro" id="IPR036977">
    <property type="entry name" value="DNA_primase_Znf_CHC2"/>
</dbReference>
<keyword evidence="7 12" id="KW-0863">Zinc-finger</keyword>
<organism evidence="16 17">
    <name type="scientific">Desulforhopalus singaporensis</name>
    <dbReference type="NCBI Taxonomy" id="91360"/>
    <lineage>
        <taxon>Bacteria</taxon>
        <taxon>Pseudomonadati</taxon>
        <taxon>Thermodesulfobacteriota</taxon>
        <taxon>Desulfobulbia</taxon>
        <taxon>Desulfobulbales</taxon>
        <taxon>Desulfocapsaceae</taxon>
        <taxon>Desulforhopalus</taxon>
    </lineage>
</organism>
<dbReference type="GO" id="GO:0005737">
    <property type="term" value="C:cytoplasm"/>
    <property type="evidence" value="ECO:0007669"/>
    <property type="project" value="TreeGrafter"/>
</dbReference>
<comment type="similarity">
    <text evidence="12 13">Belongs to the DnaG primase family.</text>
</comment>
<protein>
    <recommendedName>
        <fullName evidence="12 13">DNA primase</fullName>
        <ecNumber evidence="12">2.7.7.101</ecNumber>
    </recommendedName>
</protein>
<dbReference type="RefSeq" id="WP_092219095.1">
    <property type="nucleotide sequence ID" value="NZ_FNJI01000002.1"/>
</dbReference>
<keyword evidence="17" id="KW-1185">Reference proteome</keyword>
<evidence type="ECO:0000256" key="5">
    <source>
        <dbReference type="ARBA" id="ARBA00022705"/>
    </source>
</evidence>
<dbReference type="GO" id="GO:0000428">
    <property type="term" value="C:DNA-directed RNA polymerase complex"/>
    <property type="evidence" value="ECO:0007669"/>
    <property type="project" value="UniProtKB-KW"/>
</dbReference>
<evidence type="ECO:0000256" key="4">
    <source>
        <dbReference type="ARBA" id="ARBA00022695"/>
    </source>
</evidence>
<dbReference type="SUPFAM" id="SSF57783">
    <property type="entry name" value="Zinc beta-ribbon"/>
    <property type="match status" value="1"/>
</dbReference>
<dbReference type="GO" id="GO:0006269">
    <property type="term" value="P:DNA replication, synthesis of primer"/>
    <property type="evidence" value="ECO:0007669"/>
    <property type="project" value="UniProtKB-UniRule"/>
</dbReference>
<evidence type="ECO:0000313" key="16">
    <source>
        <dbReference type="EMBL" id="SDO47099.1"/>
    </source>
</evidence>
<dbReference type="SMART" id="SM00400">
    <property type="entry name" value="ZnF_CHCC"/>
    <property type="match status" value="1"/>
</dbReference>
<feature type="domain" description="Toprim" evidence="15">
    <location>
        <begin position="264"/>
        <end position="356"/>
    </location>
</feature>
<feature type="zinc finger region" description="CHC2-type" evidence="12 14">
    <location>
        <begin position="41"/>
        <end position="65"/>
    </location>
</feature>
<keyword evidence="6 12" id="KW-0479">Metal-binding</keyword>
<evidence type="ECO:0000259" key="15">
    <source>
        <dbReference type="PROSITE" id="PS50880"/>
    </source>
</evidence>
<dbReference type="InterPro" id="IPR013264">
    <property type="entry name" value="DNAG_N"/>
</dbReference>
<evidence type="ECO:0000256" key="3">
    <source>
        <dbReference type="ARBA" id="ARBA00022679"/>
    </source>
</evidence>
<dbReference type="InterPro" id="IPR016136">
    <property type="entry name" value="DNA_helicase_N/primase_C"/>
</dbReference>
<comment type="cofactor">
    <cofactor evidence="12 13 14">
        <name>Zn(2+)</name>
        <dbReference type="ChEBI" id="CHEBI:29105"/>
    </cofactor>
    <text evidence="12 13 14">Binds 1 zinc ion per monomer.</text>
</comment>
<dbReference type="NCBIfam" id="TIGR01391">
    <property type="entry name" value="dnaG"/>
    <property type="match status" value="1"/>
</dbReference>
<sequence>MQISDQREEAVAKVKEHADIVQVIGEHVELKRSGARYLGLCPFHGEKTPSFSVHPGHQFFHCFGCGESGDVFSFVMKYQNLNFVEALKLLAEKYRIDLPENRQTTEQQEKSRKRKLLFEVNEKAAARYFDFLKNNEKGAEAARKYLQNRGIEDRIVEKFRIGYAPPVEAAGWNFLGSTFSQEQTRAAVETGLLVDNKKGGTYDRFRDRIVFPIFNIAGQVCGFGGRIVGEGQPKYLNSPESAVFNKSNLLLGLFQQKESIRRHNRAILVEGNFDLVSLVAKGCENVVAPLGTAVTREQLRLIKRFAEEATLLFDGDEAGGKAAARAVPLFLAEQLAGKVALLPGGHDPDTYIREFGLAELSRILGEAKDLPEFVLGRLVEQFGLGLDGKRRIVEELVPLVEAAPSPLQRSVFLSHFAQELGMAVEQLEQFMAAPRDVFAQQPPERPRAELRAEPLTIAQKQLAEFMVLYPDHFELLAGEGLRDCLAGSFGEILFLEMEKLLRVNKEAEPEELLTVLPEGVERRFVAELLLQPPQGTTDSDGAKEDLAELVRYLQRSRLQKSSACLLKQIEEAQHKGDMELLRQLLEQKMDLTRKLHEADS</sequence>
<keyword evidence="5 12" id="KW-0235">DNA replication</keyword>
<proteinExistence type="inferred from homology"/>
<dbReference type="GO" id="GO:0003899">
    <property type="term" value="F:DNA-directed RNA polymerase activity"/>
    <property type="evidence" value="ECO:0007669"/>
    <property type="project" value="UniProtKB-UniRule"/>
</dbReference>
<dbReference type="PROSITE" id="PS50880">
    <property type="entry name" value="TOPRIM"/>
    <property type="match status" value="1"/>
</dbReference>
<dbReference type="OrthoDB" id="9803773at2"/>
<dbReference type="InterPro" id="IPR050219">
    <property type="entry name" value="DnaG_primase"/>
</dbReference>
<dbReference type="FunFam" id="3.90.580.10:FF:000001">
    <property type="entry name" value="DNA primase"/>
    <property type="match status" value="1"/>
</dbReference>
<accession>A0A1H0JUA4</accession>
<dbReference type="Pfam" id="PF10410">
    <property type="entry name" value="DnaB_bind"/>
    <property type="match status" value="1"/>
</dbReference>
<keyword evidence="1 12" id="KW-0240">DNA-directed RNA polymerase</keyword>
<dbReference type="Gene3D" id="3.90.580.10">
    <property type="entry name" value="Zinc finger, CHC2-type domain"/>
    <property type="match status" value="1"/>
</dbReference>
<dbReference type="PANTHER" id="PTHR30313:SF2">
    <property type="entry name" value="DNA PRIMASE"/>
    <property type="match status" value="1"/>
</dbReference>
<evidence type="ECO:0000256" key="2">
    <source>
        <dbReference type="ARBA" id="ARBA00022515"/>
    </source>
</evidence>
<dbReference type="GO" id="GO:0008270">
    <property type="term" value="F:zinc ion binding"/>
    <property type="evidence" value="ECO:0007669"/>
    <property type="project" value="UniProtKB-UniRule"/>
</dbReference>
<dbReference type="PIRSF" id="PIRSF002811">
    <property type="entry name" value="DnaG"/>
    <property type="match status" value="1"/>
</dbReference>
<dbReference type="GO" id="GO:0003677">
    <property type="term" value="F:DNA binding"/>
    <property type="evidence" value="ECO:0007669"/>
    <property type="project" value="UniProtKB-KW"/>
</dbReference>
<evidence type="ECO:0000256" key="9">
    <source>
        <dbReference type="ARBA" id="ARBA00022842"/>
    </source>
</evidence>
<keyword evidence="11 12" id="KW-0804">Transcription</keyword>
<dbReference type="InterPro" id="IPR002694">
    <property type="entry name" value="Znf_CHC2"/>
</dbReference>
<dbReference type="SUPFAM" id="SSF56731">
    <property type="entry name" value="DNA primase core"/>
    <property type="match status" value="1"/>
</dbReference>
<evidence type="ECO:0000256" key="10">
    <source>
        <dbReference type="ARBA" id="ARBA00023125"/>
    </source>
</evidence>
<keyword evidence="2 12" id="KW-0639">Primosome</keyword>
<dbReference type="InterPro" id="IPR037068">
    <property type="entry name" value="DNA_primase_core_N_sf"/>
</dbReference>
<evidence type="ECO:0000313" key="17">
    <source>
        <dbReference type="Proteomes" id="UP000199073"/>
    </source>
</evidence>
<dbReference type="InterPro" id="IPR034151">
    <property type="entry name" value="TOPRIM_DnaG_bac"/>
</dbReference>
<comment type="function">
    <text evidence="12 13">RNA polymerase that catalyzes the synthesis of short RNA molecules used as primers for DNA polymerase during DNA replication.</text>
</comment>
<evidence type="ECO:0000256" key="13">
    <source>
        <dbReference type="PIRNR" id="PIRNR002811"/>
    </source>
</evidence>
<dbReference type="EC" id="2.7.7.101" evidence="12"/>
<keyword evidence="10 12" id="KW-0238">DNA-binding</keyword>
<name>A0A1H0JUA4_9BACT</name>
<evidence type="ECO:0000256" key="6">
    <source>
        <dbReference type="ARBA" id="ARBA00022723"/>
    </source>
</evidence>
<dbReference type="EMBL" id="FNJI01000002">
    <property type="protein sequence ID" value="SDO47099.1"/>
    <property type="molecule type" value="Genomic_DNA"/>
</dbReference>
<dbReference type="PANTHER" id="PTHR30313">
    <property type="entry name" value="DNA PRIMASE"/>
    <property type="match status" value="1"/>
</dbReference>
<dbReference type="Gene3D" id="3.40.1360.10">
    <property type="match status" value="1"/>
</dbReference>
<dbReference type="SMART" id="SM00493">
    <property type="entry name" value="TOPRIM"/>
    <property type="match status" value="1"/>
</dbReference>
<evidence type="ECO:0000256" key="8">
    <source>
        <dbReference type="ARBA" id="ARBA00022833"/>
    </source>
</evidence>